<evidence type="ECO:0000313" key="2">
    <source>
        <dbReference type="EMBL" id="MFC0394476.1"/>
    </source>
</evidence>
<accession>A0ABV6JEY9</accession>
<proteinExistence type="predicted"/>
<gene>
    <name evidence="2" type="ORF">ACFFJ8_24345</name>
</gene>
<reference evidence="2 3" key="1">
    <citation type="submission" date="2024-09" db="EMBL/GenBank/DDBJ databases">
        <authorList>
            <person name="Sun Q."/>
            <person name="Mori K."/>
        </authorList>
    </citation>
    <scope>NUCLEOTIDE SEQUENCE [LARGE SCALE GENOMIC DNA]</scope>
    <source>
        <strain evidence="2 3">CCM 4839</strain>
    </source>
</reference>
<name>A0ABV6JEY9_9BACL</name>
<protein>
    <recommendedName>
        <fullName evidence="4">Neutral/alkaline non-lysosomal ceramidase N-terminal domain-containing protein</fullName>
    </recommendedName>
</protein>
<evidence type="ECO:0000313" key="3">
    <source>
        <dbReference type="Proteomes" id="UP001589818"/>
    </source>
</evidence>
<keyword evidence="3" id="KW-1185">Reference proteome</keyword>
<keyword evidence="1" id="KW-0175">Coiled coil</keyword>
<evidence type="ECO:0000256" key="1">
    <source>
        <dbReference type="SAM" id="Coils"/>
    </source>
</evidence>
<sequence length="489" mass="54633">MDKDTTKFLQGWAQADITPEQPVSLAGQFHTRLSEGVLDPLSVTVWAIESGEEQAVFVCCDLVSIPDEFRDAVRERVRQQVIGLNPHKVIINATHTHTAPEIRTSTQTIEHMASRGSGVELDSMPVEAYNAFAIERIADAVSQAWASRAAGAVAYGWGNAVIGRNRRWVDAAGHSIMYNLDTSISSPFRHIEGYEDHSLNLMATYDSEGELTGLIINLPCPSQASEMLYEVSADWWCETRQQLRSRFGEHLYILPQCSAAGDLSPHQMLDREAYERMLMLKGRTMREEIACQIADAVGDILPYIASTRDSNPVIQLHSVQLDLPANKLTEEDVRDANQEAEKLLAEFEQEQRRLDENPELRKQARWYVHASYLYRRRHWYLNVGTRYEQQRTCSTLPAEIHVLRLGEVAYATVPYELYLDFGSQIKVRSSAKQTFIVQLAGAGTYLPSPRSVAGGGYGSVPASNNLGPESGQVLADHISETIHGLMGNE</sequence>
<comment type="caution">
    <text evidence="2">The sequence shown here is derived from an EMBL/GenBank/DDBJ whole genome shotgun (WGS) entry which is preliminary data.</text>
</comment>
<evidence type="ECO:0008006" key="4">
    <source>
        <dbReference type="Google" id="ProtNLM"/>
    </source>
</evidence>
<feature type="coiled-coil region" evidence="1">
    <location>
        <begin position="326"/>
        <end position="357"/>
    </location>
</feature>
<dbReference type="EMBL" id="JBHLVF010000041">
    <property type="protein sequence ID" value="MFC0394476.1"/>
    <property type="molecule type" value="Genomic_DNA"/>
</dbReference>
<dbReference type="Proteomes" id="UP001589818">
    <property type="component" value="Unassembled WGS sequence"/>
</dbReference>
<dbReference type="RefSeq" id="WP_204815607.1">
    <property type="nucleotide sequence ID" value="NZ_JANHOF010000001.1"/>
</dbReference>
<organism evidence="2 3">
    <name type="scientific">Paenibacillus mendelii</name>
    <dbReference type="NCBI Taxonomy" id="206163"/>
    <lineage>
        <taxon>Bacteria</taxon>
        <taxon>Bacillati</taxon>
        <taxon>Bacillota</taxon>
        <taxon>Bacilli</taxon>
        <taxon>Bacillales</taxon>
        <taxon>Paenibacillaceae</taxon>
        <taxon>Paenibacillus</taxon>
    </lineage>
</organism>